<reference evidence="1" key="1">
    <citation type="submission" date="2024-07" db="EMBL/GenBank/DDBJ databases">
        <title>Complete genome sequence of Prevotella sp. YM-2024 GTC17253.</title>
        <authorList>
            <person name="Hayashi M."/>
            <person name="Muto Y."/>
            <person name="Tanaka K."/>
            <person name="Niwa H."/>
        </authorList>
    </citation>
    <scope>NUCLEOTIDE SEQUENCE</scope>
    <source>
        <strain evidence="1">GTC17253</strain>
    </source>
</reference>
<dbReference type="EMBL" id="AP035785">
    <property type="protein sequence ID" value="BFO72178.1"/>
    <property type="molecule type" value="Genomic_DNA"/>
</dbReference>
<accession>A0AB33IRC3</accession>
<organism evidence="1">
    <name type="scientific">Prevotella sp. GTC17253</name>
    <dbReference type="NCBI Taxonomy" id="3236793"/>
    <lineage>
        <taxon>Bacteria</taxon>
        <taxon>Pseudomonadati</taxon>
        <taxon>Bacteroidota</taxon>
        <taxon>Bacteroidia</taxon>
        <taxon>Bacteroidales</taxon>
        <taxon>Prevotellaceae</taxon>
        <taxon>Prevotella</taxon>
    </lineage>
</organism>
<evidence type="ECO:0000313" key="1">
    <source>
        <dbReference type="EMBL" id="BFO72178.1"/>
    </source>
</evidence>
<proteinExistence type="predicted"/>
<dbReference type="AlphaFoldDB" id="A0AB33IRC3"/>
<sequence length="136" mass="16161">MWTTSKMKIDTCDIDQESFMRIKAFIQKFQLADTGNVCDSRLLIQLDSMHLCIGTNNCISDLGSNLERNDMNTIYLIKWKIGYYNLYEKEDLKDIPEIKLFGIPRDYKHYVSDCNKPKKEFMMKVLRYKSKCCRIF</sequence>
<protein>
    <submittedName>
        <fullName evidence="1">Uncharacterized protein</fullName>
    </submittedName>
</protein>
<name>A0AB33IRC3_9BACT</name>
<gene>
    <name evidence="1" type="ORF">GTC17253_21440</name>
</gene>